<dbReference type="InterPro" id="IPR002401">
    <property type="entry name" value="Cyt_P450_E_grp-I"/>
</dbReference>
<evidence type="ECO:0000256" key="2">
    <source>
        <dbReference type="ARBA" id="ARBA00010617"/>
    </source>
</evidence>
<organism evidence="12 13">
    <name type="scientific">Leptidea sinapis</name>
    <dbReference type="NCBI Taxonomy" id="189913"/>
    <lineage>
        <taxon>Eukaryota</taxon>
        <taxon>Metazoa</taxon>
        <taxon>Ecdysozoa</taxon>
        <taxon>Arthropoda</taxon>
        <taxon>Hexapoda</taxon>
        <taxon>Insecta</taxon>
        <taxon>Pterygota</taxon>
        <taxon>Neoptera</taxon>
        <taxon>Endopterygota</taxon>
        <taxon>Lepidoptera</taxon>
        <taxon>Glossata</taxon>
        <taxon>Ditrysia</taxon>
        <taxon>Papilionoidea</taxon>
        <taxon>Pieridae</taxon>
        <taxon>Dismorphiinae</taxon>
        <taxon>Leptidea</taxon>
    </lineage>
</organism>
<dbReference type="PRINTS" id="PR00463">
    <property type="entry name" value="EP450I"/>
</dbReference>
<dbReference type="PANTHER" id="PTHR24291:SF187">
    <property type="entry name" value="CYTOCHROME P450 4AE1-RELATED"/>
    <property type="match status" value="1"/>
</dbReference>
<evidence type="ECO:0000256" key="10">
    <source>
        <dbReference type="SAM" id="Coils"/>
    </source>
</evidence>
<evidence type="ECO:0000256" key="7">
    <source>
        <dbReference type="ARBA" id="ARBA00023033"/>
    </source>
</evidence>
<dbReference type="SUPFAM" id="SSF48264">
    <property type="entry name" value="Cytochrome P450"/>
    <property type="match status" value="3"/>
</dbReference>
<keyword evidence="11" id="KW-0732">Signal</keyword>
<proteinExistence type="inferred from homology"/>
<dbReference type="GO" id="GO:0020037">
    <property type="term" value="F:heme binding"/>
    <property type="evidence" value="ECO:0007669"/>
    <property type="project" value="InterPro"/>
</dbReference>
<dbReference type="Pfam" id="PF00067">
    <property type="entry name" value="p450"/>
    <property type="match status" value="2"/>
</dbReference>
<feature type="binding site" description="axial binding residue" evidence="8">
    <location>
        <position position="613"/>
    </location>
    <ligand>
        <name>heme</name>
        <dbReference type="ChEBI" id="CHEBI:30413"/>
    </ligand>
    <ligandPart>
        <name>Fe</name>
        <dbReference type="ChEBI" id="CHEBI:18248"/>
    </ligandPart>
</feature>
<keyword evidence="4 8" id="KW-0479">Metal-binding</keyword>
<dbReference type="PRINTS" id="PR00385">
    <property type="entry name" value="P450"/>
</dbReference>
<evidence type="ECO:0000313" key="12">
    <source>
        <dbReference type="EMBL" id="VVD06077.1"/>
    </source>
</evidence>
<feature type="signal peptide" evidence="11">
    <location>
        <begin position="1"/>
        <end position="22"/>
    </location>
</feature>
<comment type="cofactor">
    <cofactor evidence="1 8">
        <name>heme</name>
        <dbReference type="ChEBI" id="CHEBI:30413"/>
    </cofactor>
</comment>
<dbReference type="InterPro" id="IPR001128">
    <property type="entry name" value="Cyt_P450"/>
</dbReference>
<evidence type="ECO:0000256" key="5">
    <source>
        <dbReference type="ARBA" id="ARBA00023002"/>
    </source>
</evidence>
<dbReference type="PANTHER" id="PTHR24291">
    <property type="entry name" value="CYTOCHROME P450 FAMILY 4"/>
    <property type="match status" value="1"/>
</dbReference>
<evidence type="ECO:0000256" key="6">
    <source>
        <dbReference type="ARBA" id="ARBA00023004"/>
    </source>
</evidence>
<keyword evidence="6 8" id="KW-0408">Iron</keyword>
<dbReference type="InterPro" id="IPR050196">
    <property type="entry name" value="Cytochrome_P450_Monoox"/>
</dbReference>
<sequence>MFVLLLSLLVPLLFLYYQYVKRSSRKWKLLSKYPGDYPLPIIGNALQLGFDADAASQKLLGLWRKHGMQNFRLTVGSEEWVIISDPDDVAGHYTTSKTMSHTLYLLAKHPEIQKKIYEEQVAVLKNNMSRKVTNHDLNEMKYLEAAIKETLRVLPTVRDQIVPAQASILMFFEAMYQNPKLFPEPEKYKPERFFDSMHSYAFIPFSAGPRNCLGFRFAWVAMKATISNIIRRYELTLAAPGTEPQFVYRIVTESTNGLNLKLKRRLAKEGQIVLINPHLSERTKIILNHPTELSKPVERNAAMMPFFGNSVSTSEGERWKSTRKLMAPSFSYKTLEKRIEHVNKYCGRLFEILDNHRDDDDIDMVVNIITQNFFSYWRNIRMIFMLTPFYKEMQDTIRTIKDTSTDIIRQRKVKLNQLIEDTKNNNRNVDDDVEQLIEDKVSDDACLLDKFLLSKSNNGDPTPDEIINEELTLVCWTGHYTTTMTMAHTLYCLAKHPEVQRRVFEEQTAIFKADLNKQATNHDLNEMKYLEAAIKESIRVIPTVTKIGRQLNNDLKFTGDKVIPADTTVLVFYEAIYKDPKLFPEPEKYYPERFFSSMHNHAFVPFSAGPRNCLAMKATLSNMIRKYELTLGNPGTEPHFAYRIITESTNGVHLKLKRRKK</sequence>
<keyword evidence="3 8" id="KW-0349">Heme</keyword>
<evidence type="ECO:0000256" key="11">
    <source>
        <dbReference type="SAM" id="SignalP"/>
    </source>
</evidence>
<comment type="similarity">
    <text evidence="2 9">Belongs to the cytochrome P450 family.</text>
</comment>
<evidence type="ECO:0000256" key="9">
    <source>
        <dbReference type="RuleBase" id="RU000461"/>
    </source>
</evidence>
<protein>
    <recommendedName>
        <fullName evidence="14">Cytochrome P450</fullName>
    </recommendedName>
</protein>
<dbReference type="Gene3D" id="1.10.630.10">
    <property type="entry name" value="Cytochrome P450"/>
    <property type="match status" value="3"/>
</dbReference>
<keyword evidence="10" id="KW-0175">Coiled coil</keyword>
<evidence type="ECO:0000256" key="8">
    <source>
        <dbReference type="PIRSR" id="PIRSR602401-1"/>
    </source>
</evidence>
<feature type="coiled-coil region" evidence="10">
    <location>
        <begin position="412"/>
        <end position="439"/>
    </location>
</feature>
<dbReference type="InterPro" id="IPR017972">
    <property type="entry name" value="Cyt_P450_CS"/>
</dbReference>
<feature type="chain" id="PRO_5022686155" description="Cytochrome P450" evidence="11">
    <location>
        <begin position="23"/>
        <end position="661"/>
    </location>
</feature>
<name>A0A5E4R8Q1_9NEOP</name>
<evidence type="ECO:0000313" key="13">
    <source>
        <dbReference type="Proteomes" id="UP000324832"/>
    </source>
</evidence>
<dbReference type="AlphaFoldDB" id="A0A5E4R8Q1"/>
<reference evidence="12 13" key="1">
    <citation type="submission" date="2017-07" db="EMBL/GenBank/DDBJ databases">
        <authorList>
            <person name="Talla V."/>
            <person name="Backstrom N."/>
        </authorList>
    </citation>
    <scope>NUCLEOTIDE SEQUENCE [LARGE SCALE GENOMIC DNA]</scope>
</reference>
<dbReference type="GO" id="GO:0004497">
    <property type="term" value="F:monooxygenase activity"/>
    <property type="evidence" value="ECO:0007669"/>
    <property type="project" value="UniProtKB-KW"/>
</dbReference>
<dbReference type="GO" id="GO:0005506">
    <property type="term" value="F:iron ion binding"/>
    <property type="evidence" value="ECO:0007669"/>
    <property type="project" value="InterPro"/>
</dbReference>
<evidence type="ECO:0000256" key="1">
    <source>
        <dbReference type="ARBA" id="ARBA00001971"/>
    </source>
</evidence>
<keyword evidence="13" id="KW-1185">Reference proteome</keyword>
<accession>A0A5E4R8Q1</accession>
<dbReference type="EMBL" id="FZQP02007069">
    <property type="protein sequence ID" value="VVD06077.1"/>
    <property type="molecule type" value="Genomic_DNA"/>
</dbReference>
<evidence type="ECO:0008006" key="14">
    <source>
        <dbReference type="Google" id="ProtNLM"/>
    </source>
</evidence>
<gene>
    <name evidence="12" type="ORF">LSINAPIS_LOCUS15502</name>
</gene>
<dbReference type="PROSITE" id="PS00086">
    <property type="entry name" value="CYTOCHROME_P450"/>
    <property type="match status" value="2"/>
</dbReference>
<evidence type="ECO:0000256" key="3">
    <source>
        <dbReference type="ARBA" id="ARBA00022617"/>
    </source>
</evidence>
<dbReference type="InterPro" id="IPR036396">
    <property type="entry name" value="Cyt_P450_sf"/>
</dbReference>
<keyword evidence="7 9" id="KW-0503">Monooxygenase</keyword>
<dbReference type="Proteomes" id="UP000324832">
    <property type="component" value="Unassembled WGS sequence"/>
</dbReference>
<keyword evidence="5 9" id="KW-0560">Oxidoreductase</keyword>
<dbReference type="GO" id="GO:0016705">
    <property type="term" value="F:oxidoreductase activity, acting on paired donors, with incorporation or reduction of molecular oxygen"/>
    <property type="evidence" value="ECO:0007669"/>
    <property type="project" value="InterPro"/>
</dbReference>
<evidence type="ECO:0000256" key="4">
    <source>
        <dbReference type="ARBA" id="ARBA00022723"/>
    </source>
</evidence>